<comment type="subcellular location">
    <subcellularLocation>
        <location evidence="1 9">Cell membrane</location>
        <topology evidence="1 9">Multi-pass membrane protein</topology>
    </subcellularLocation>
</comment>
<evidence type="ECO:0000256" key="4">
    <source>
        <dbReference type="ARBA" id="ARBA00022679"/>
    </source>
</evidence>
<accession>A0AAW9FQN2</accession>
<protein>
    <recommendedName>
        <fullName evidence="9">Apolipoprotein N-acyltransferase</fullName>
        <shortName evidence="9">ALP N-acyltransferase</shortName>
        <ecNumber evidence="9">2.3.1.269</ecNumber>
    </recommendedName>
</protein>
<sequence length="514" mass="55000">MTVIHAPLSIAAAIFLIFPALLRLMDITADRADTAMGRAWRGFGVGWLFGYGYFFLGLLWLGEAYSITPGDGWKYPVLAFGFPVYLALFYGIGFAIAGAMWTSSVWRIFALGLAFFVAEWLRGTVLSGFTLMAVGEVVLFSKVVTPLVGAIGVVGANGLVPVVGCLPLVGMSLWAGRRSSWTVTAILLVMIGGGIIYLQAGRSTADGKPIADVRILQTAFTPPEKWNPDLAVRAANLASMVKLTNQPREDGSRPTHVIWPETAFALFPEMEPHVVNDVVSQLVGSPTFVAGGMRSEHTVTGVRIFNTVFTGRAGKWSSIYDKQHLIPSEEFIPWRGLFEALGIANWIIPAADYSLEWGTRSKAVAIPNAAPALLAICFEILFSGEIVAAYNDAPVKPEWMVVVSDNSWFVLTQGSDILLAQSRLRAAEMGMPLVQAANHGISALIEPDGSVREKIGLGKAGVIDAKIPGGASGTFYSENSCLVWWLILAGLASGGTMGFLPGCKGFIIGPAINA</sequence>
<dbReference type="SUPFAM" id="SSF56317">
    <property type="entry name" value="Carbon-nitrogen hydrolase"/>
    <property type="match status" value="1"/>
</dbReference>
<dbReference type="GO" id="GO:0005886">
    <property type="term" value="C:plasma membrane"/>
    <property type="evidence" value="ECO:0007669"/>
    <property type="project" value="UniProtKB-SubCell"/>
</dbReference>
<evidence type="ECO:0000256" key="9">
    <source>
        <dbReference type="HAMAP-Rule" id="MF_01148"/>
    </source>
</evidence>
<evidence type="ECO:0000256" key="2">
    <source>
        <dbReference type="ARBA" id="ARBA00010065"/>
    </source>
</evidence>
<evidence type="ECO:0000256" key="1">
    <source>
        <dbReference type="ARBA" id="ARBA00004651"/>
    </source>
</evidence>
<dbReference type="Pfam" id="PF00795">
    <property type="entry name" value="CN_hydrolase"/>
    <property type="match status" value="1"/>
</dbReference>
<keyword evidence="8 9" id="KW-0012">Acyltransferase</keyword>
<reference evidence="11" key="1">
    <citation type="journal article" date="2023" name="Phytobiomes J">
        <title>Deciphering the key players within the bacterial microbiota associated with aerial crown gall tumors on rhododendron: Insights into the gallobiome.</title>
        <authorList>
            <person name="Kuzmanovic N."/>
            <person name="Nesme J."/>
            <person name="Wolf J."/>
            <person name="Neumann-Schaal M."/>
            <person name="Petersen J."/>
            <person name="Fernandez-Gnecco G."/>
            <person name="Sproeer C."/>
            <person name="Bunk B."/>
            <person name="Overmann J."/>
            <person name="Sorensen S.J."/>
            <person name="Idczak E."/>
            <person name="Smalla K."/>
        </authorList>
    </citation>
    <scope>NUCLEOTIDE SEQUENCE</scope>
    <source>
        <strain evidence="11">Rho-11.1</strain>
    </source>
</reference>
<evidence type="ECO:0000256" key="5">
    <source>
        <dbReference type="ARBA" id="ARBA00022692"/>
    </source>
</evidence>
<organism evidence="11">
    <name type="scientific">Agrobacterium rosae</name>
    <dbReference type="NCBI Taxonomy" id="1972867"/>
    <lineage>
        <taxon>Bacteria</taxon>
        <taxon>Pseudomonadati</taxon>
        <taxon>Pseudomonadota</taxon>
        <taxon>Alphaproteobacteria</taxon>
        <taxon>Hyphomicrobiales</taxon>
        <taxon>Rhizobiaceae</taxon>
        <taxon>Rhizobium/Agrobacterium group</taxon>
        <taxon>Agrobacterium</taxon>
    </lineage>
</organism>
<proteinExistence type="inferred from homology"/>
<feature type="transmembrane region" description="Helical" evidence="9">
    <location>
        <begin position="147"/>
        <end position="169"/>
    </location>
</feature>
<keyword evidence="5 9" id="KW-0812">Transmembrane</keyword>
<evidence type="ECO:0000256" key="8">
    <source>
        <dbReference type="ARBA" id="ARBA00023315"/>
    </source>
</evidence>
<dbReference type="InterPro" id="IPR036526">
    <property type="entry name" value="C-N_Hydrolase_sf"/>
</dbReference>
<dbReference type="InterPro" id="IPR004563">
    <property type="entry name" value="Apolipo_AcylTrfase"/>
</dbReference>
<evidence type="ECO:0000256" key="3">
    <source>
        <dbReference type="ARBA" id="ARBA00022475"/>
    </source>
</evidence>
<evidence type="ECO:0000256" key="6">
    <source>
        <dbReference type="ARBA" id="ARBA00022989"/>
    </source>
</evidence>
<dbReference type="Pfam" id="PF20154">
    <property type="entry name" value="LNT_N"/>
    <property type="match status" value="1"/>
</dbReference>
<feature type="transmembrane region" description="Helical" evidence="9">
    <location>
        <begin position="82"/>
        <end position="101"/>
    </location>
</feature>
<feature type="transmembrane region" description="Helical" evidence="9">
    <location>
        <begin position="108"/>
        <end position="135"/>
    </location>
</feature>
<keyword evidence="7 9" id="KW-0472">Membrane</keyword>
<comment type="pathway">
    <text evidence="9">Protein modification; lipoprotein biosynthesis (N-acyl transfer).</text>
</comment>
<dbReference type="GO" id="GO:0016410">
    <property type="term" value="F:N-acyltransferase activity"/>
    <property type="evidence" value="ECO:0007669"/>
    <property type="project" value="UniProtKB-UniRule"/>
</dbReference>
<dbReference type="NCBIfam" id="TIGR00546">
    <property type="entry name" value="lnt"/>
    <property type="match status" value="1"/>
</dbReference>
<dbReference type="PROSITE" id="PS50263">
    <property type="entry name" value="CN_HYDROLASE"/>
    <property type="match status" value="1"/>
</dbReference>
<comment type="similarity">
    <text evidence="2 9">Belongs to the CN hydrolase family. Apolipoprotein N-acyltransferase subfamily.</text>
</comment>
<dbReference type="CDD" id="cd07571">
    <property type="entry name" value="ALP_N-acyl_transferase"/>
    <property type="match status" value="1"/>
</dbReference>
<keyword evidence="3 9" id="KW-1003">Cell membrane</keyword>
<feature type="transmembrane region" description="Helical" evidence="9">
    <location>
        <begin position="45"/>
        <end position="62"/>
    </location>
</feature>
<dbReference type="EC" id="2.3.1.269" evidence="9"/>
<dbReference type="PANTHER" id="PTHR38686:SF1">
    <property type="entry name" value="APOLIPOPROTEIN N-ACYLTRANSFERASE"/>
    <property type="match status" value="1"/>
</dbReference>
<name>A0AAW9FQN2_9HYPH</name>
<dbReference type="HAMAP" id="MF_01148">
    <property type="entry name" value="Lnt"/>
    <property type="match status" value="1"/>
</dbReference>
<feature type="transmembrane region" description="Helical" evidence="9">
    <location>
        <begin position="181"/>
        <end position="200"/>
    </location>
</feature>
<dbReference type="Gene3D" id="3.60.110.10">
    <property type="entry name" value="Carbon-nitrogen hydrolase"/>
    <property type="match status" value="1"/>
</dbReference>
<comment type="function">
    <text evidence="9">Catalyzes the phospholipid dependent N-acylation of the N-terminal cysteine of apolipoprotein, the last step in lipoprotein maturation.</text>
</comment>
<comment type="catalytic activity">
    <reaction evidence="9">
        <text>N-terminal S-1,2-diacyl-sn-glyceryl-L-cysteinyl-[lipoprotein] + a glycerophospholipid = N-acyl-S-1,2-diacyl-sn-glyceryl-L-cysteinyl-[lipoprotein] + a 2-acyl-sn-glycero-3-phospholipid + H(+)</text>
        <dbReference type="Rhea" id="RHEA:48228"/>
        <dbReference type="Rhea" id="RHEA-COMP:14681"/>
        <dbReference type="Rhea" id="RHEA-COMP:14684"/>
        <dbReference type="ChEBI" id="CHEBI:15378"/>
        <dbReference type="ChEBI" id="CHEBI:136912"/>
        <dbReference type="ChEBI" id="CHEBI:140656"/>
        <dbReference type="ChEBI" id="CHEBI:140657"/>
        <dbReference type="ChEBI" id="CHEBI:140660"/>
        <dbReference type="EC" id="2.3.1.269"/>
    </reaction>
</comment>
<feature type="transmembrane region" description="Helical" evidence="9">
    <location>
        <begin position="6"/>
        <end position="24"/>
    </location>
</feature>
<dbReference type="InterPro" id="IPR045378">
    <property type="entry name" value="LNT_N"/>
</dbReference>
<dbReference type="EMBL" id="JAVRAF010000014">
    <property type="protein sequence ID" value="MDX8305155.1"/>
    <property type="molecule type" value="Genomic_DNA"/>
</dbReference>
<evidence type="ECO:0000256" key="7">
    <source>
        <dbReference type="ARBA" id="ARBA00023136"/>
    </source>
</evidence>
<feature type="domain" description="CN hydrolase" evidence="10">
    <location>
        <begin position="216"/>
        <end position="469"/>
    </location>
</feature>
<dbReference type="PANTHER" id="PTHR38686">
    <property type="entry name" value="APOLIPOPROTEIN N-ACYLTRANSFERASE"/>
    <property type="match status" value="1"/>
</dbReference>
<evidence type="ECO:0000259" key="10">
    <source>
        <dbReference type="PROSITE" id="PS50263"/>
    </source>
</evidence>
<comment type="caution">
    <text evidence="11">The sequence shown here is derived from an EMBL/GenBank/DDBJ whole genome shotgun (WGS) entry which is preliminary data.</text>
</comment>
<gene>
    <name evidence="9 11" type="primary">lnt</name>
    <name evidence="11" type="ORF">RMR22_23175</name>
</gene>
<dbReference type="GO" id="GO:0042158">
    <property type="term" value="P:lipoprotein biosynthetic process"/>
    <property type="evidence" value="ECO:0007669"/>
    <property type="project" value="UniProtKB-UniRule"/>
</dbReference>
<dbReference type="AlphaFoldDB" id="A0AAW9FQN2"/>
<keyword evidence="6 9" id="KW-1133">Transmembrane helix</keyword>
<evidence type="ECO:0000313" key="11">
    <source>
        <dbReference type="EMBL" id="MDX8305155.1"/>
    </source>
</evidence>
<dbReference type="InterPro" id="IPR003010">
    <property type="entry name" value="C-N_Hydrolase"/>
</dbReference>
<keyword evidence="4 9" id="KW-0808">Transferase</keyword>